<dbReference type="EMBL" id="MU827098">
    <property type="protein sequence ID" value="KAJ7369291.1"/>
    <property type="molecule type" value="Genomic_DNA"/>
</dbReference>
<dbReference type="Proteomes" id="UP001163046">
    <property type="component" value="Unassembled WGS sequence"/>
</dbReference>
<accession>A0A9W9YTX0</accession>
<keyword evidence="2" id="KW-1185">Reference proteome</keyword>
<reference evidence="1" key="1">
    <citation type="submission" date="2023-01" db="EMBL/GenBank/DDBJ databases">
        <title>Genome assembly of the deep-sea coral Lophelia pertusa.</title>
        <authorList>
            <person name="Herrera S."/>
            <person name="Cordes E."/>
        </authorList>
    </citation>
    <scope>NUCLEOTIDE SEQUENCE</scope>
    <source>
        <strain evidence="1">USNM1676648</strain>
        <tissue evidence="1">Polyp</tissue>
    </source>
</reference>
<feature type="non-terminal residue" evidence="1">
    <location>
        <position position="1"/>
    </location>
</feature>
<comment type="caution">
    <text evidence="1">The sequence shown here is derived from an EMBL/GenBank/DDBJ whole genome shotgun (WGS) entry which is preliminary data.</text>
</comment>
<dbReference type="AlphaFoldDB" id="A0A9W9YTX0"/>
<evidence type="ECO:0000313" key="1">
    <source>
        <dbReference type="EMBL" id="KAJ7369291.1"/>
    </source>
</evidence>
<evidence type="ECO:0000313" key="2">
    <source>
        <dbReference type="Proteomes" id="UP001163046"/>
    </source>
</evidence>
<organism evidence="1 2">
    <name type="scientific">Desmophyllum pertusum</name>
    <dbReference type="NCBI Taxonomy" id="174260"/>
    <lineage>
        <taxon>Eukaryota</taxon>
        <taxon>Metazoa</taxon>
        <taxon>Cnidaria</taxon>
        <taxon>Anthozoa</taxon>
        <taxon>Hexacorallia</taxon>
        <taxon>Scleractinia</taxon>
        <taxon>Caryophylliina</taxon>
        <taxon>Caryophylliidae</taxon>
        <taxon>Desmophyllum</taxon>
    </lineage>
</organism>
<proteinExistence type="predicted"/>
<sequence>IFGSKIITKINREIRNRKLDHLKQCKTGLEVHFKEALGYHGTKKVTSRRTKRYAGKVHWSCSATKVLVD</sequence>
<name>A0A9W9YTX0_9CNID</name>
<gene>
    <name evidence="1" type="ORF">OS493_040004</name>
</gene>
<protein>
    <submittedName>
        <fullName evidence="1">Uncharacterized protein</fullName>
    </submittedName>
</protein>